<dbReference type="RefSeq" id="WP_005291540.1">
    <property type="nucleotide sequence ID" value="NZ_CM000961.1"/>
</dbReference>
<comment type="subcellular location">
    <subcellularLocation>
        <location evidence="1">Cell membrane</location>
        <topology evidence="1">Peripheral membrane protein</topology>
    </subcellularLocation>
</comment>
<accession>D7WFB6</accession>
<evidence type="ECO:0000256" key="2">
    <source>
        <dbReference type="ARBA" id="ARBA00022448"/>
    </source>
</evidence>
<keyword evidence="3" id="KW-0547">Nucleotide-binding</keyword>
<dbReference type="eggNOG" id="COG1131">
    <property type="taxonomic scope" value="Bacteria"/>
</dbReference>
<dbReference type="InterPro" id="IPR017871">
    <property type="entry name" value="ABC_transporter-like_CS"/>
</dbReference>
<dbReference type="Gene3D" id="3.40.50.300">
    <property type="entry name" value="P-loop containing nucleotide triphosphate hydrolases"/>
    <property type="match status" value="1"/>
</dbReference>
<feature type="domain" description="ABC transporter" evidence="6">
    <location>
        <begin position="2"/>
        <end position="225"/>
    </location>
</feature>
<protein>
    <submittedName>
        <fullName evidence="7">ABC transporter, ATP-binding protein</fullName>
    </submittedName>
</protein>
<dbReference type="Proteomes" id="UP000004208">
    <property type="component" value="Unassembled WGS sequence"/>
</dbReference>
<dbReference type="InterPro" id="IPR050763">
    <property type="entry name" value="ABC_transporter_ATP-binding"/>
</dbReference>
<evidence type="ECO:0000313" key="8">
    <source>
        <dbReference type="Proteomes" id="UP000004208"/>
    </source>
</evidence>
<dbReference type="GO" id="GO:0046677">
    <property type="term" value="P:response to antibiotic"/>
    <property type="evidence" value="ECO:0007669"/>
    <property type="project" value="UniProtKB-KW"/>
</dbReference>
<dbReference type="InterPro" id="IPR003439">
    <property type="entry name" value="ABC_transporter-like_ATP-bd"/>
</dbReference>
<dbReference type="CDD" id="cd03230">
    <property type="entry name" value="ABC_DR_subfamily_A"/>
    <property type="match status" value="1"/>
</dbReference>
<dbReference type="SMART" id="SM00382">
    <property type="entry name" value="AAA"/>
    <property type="match status" value="1"/>
</dbReference>
<dbReference type="GO" id="GO:0005524">
    <property type="term" value="F:ATP binding"/>
    <property type="evidence" value="ECO:0007669"/>
    <property type="project" value="UniProtKB-KW"/>
</dbReference>
<dbReference type="PROSITE" id="PS50893">
    <property type="entry name" value="ABC_TRANSPORTER_2"/>
    <property type="match status" value="1"/>
</dbReference>
<keyword evidence="4 7" id="KW-0067">ATP-binding</keyword>
<gene>
    <name evidence="7" type="ORF">HMPREF0291_12208</name>
</gene>
<keyword evidence="5" id="KW-0046">Antibiotic resistance</keyword>
<dbReference type="Pfam" id="PF00005">
    <property type="entry name" value="ABC_tran"/>
    <property type="match status" value="1"/>
</dbReference>
<dbReference type="InterPro" id="IPR027417">
    <property type="entry name" value="P-loop_NTPase"/>
</dbReference>
<sequence length="278" mass="29928">MIETQNVSKHFGSVKAVEDVSLSIGRGEIVGLLGRNGAGKTTLVDLILGLTKPTSGTVRVADMTPAQAIRDARIGAVMQTGGLLDTVTVKDTLAMINSTHRDSIGVEAAIEQANLTKIQNRRVGKCSGGEQQRVRFAIALLGKPDILILDEPTTGMDATSRHEFWDTMRAQAHSGRTIIFSTHYLEEAENLAERIIVLDRGELIADGPTDSLTAGADKKRVTAQSSQGLIDVTTQDSDSYARKLLTETDAHDLTVTRTSLEDSFIALTSDDPESEEQP</sequence>
<dbReference type="EMBL" id="ACLJ02000003">
    <property type="protein sequence ID" value="EFK54550.1"/>
    <property type="molecule type" value="Genomic_DNA"/>
</dbReference>
<evidence type="ECO:0000256" key="5">
    <source>
        <dbReference type="ARBA" id="ARBA00023251"/>
    </source>
</evidence>
<keyword evidence="2" id="KW-0813">Transport</keyword>
<dbReference type="AlphaFoldDB" id="D7WFB6"/>
<dbReference type="PROSITE" id="PS00211">
    <property type="entry name" value="ABC_TRANSPORTER_1"/>
    <property type="match status" value="1"/>
</dbReference>
<keyword evidence="8" id="KW-1185">Reference proteome</keyword>
<comment type="caution">
    <text evidence="7">The sequence shown here is derived from an EMBL/GenBank/DDBJ whole genome shotgun (WGS) entry which is preliminary data.</text>
</comment>
<dbReference type="GO" id="GO:0016887">
    <property type="term" value="F:ATP hydrolysis activity"/>
    <property type="evidence" value="ECO:0007669"/>
    <property type="project" value="InterPro"/>
</dbReference>
<dbReference type="PANTHER" id="PTHR42711">
    <property type="entry name" value="ABC TRANSPORTER ATP-BINDING PROTEIN"/>
    <property type="match status" value="1"/>
</dbReference>
<dbReference type="InterPro" id="IPR003593">
    <property type="entry name" value="AAA+_ATPase"/>
</dbReference>
<reference evidence="7" key="1">
    <citation type="submission" date="2010-06" db="EMBL/GenBank/DDBJ databases">
        <authorList>
            <person name="Muzny D."/>
            <person name="Qin X."/>
            <person name="Buhay C."/>
            <person name="Dugan-Rocha S."/>
            <person name="Ding Y."/>
            <person name="Chen G."/>
            <person name="Hawes A."/>
            <person name="Holder M."/>
            <person name="Jhangiani S."/>
            <person name="Johnson A."/>
            <person name="Khan Z."/>
            <person name="Li Z."/>
            <person name="Liu W."/>
            <person name="Liu X."/>
            <person name="Perez L."/>
            <person name="Shen H."/>
            <person name="Wang Q."/>
            <person name="Watt J."/>
            <person name="Xi L."/>
            <person name="Xin Y."/>
            <person name="Zhou J."/>
            <person name="Deng J."/>
            <person name="Jiang H."/>
            <person name="Liu Y."/>
            <person name="Qu J."/>
            <person name="Song X.-Z."/>
            <person name="Zhang L."/>
            <person name="Villasana D."/>
            <person name="Johnson A."/>
            <person name="Liu J."/>
            <person name="Liyanage D."/>
            <person name="Lorensuhewa L."/>
            <person name="Robinson T."/>
            <person name="Song A."/>
            <person name="Song B.-B."/>
            <person name="Dinh H."/>
            <person name="Thornton R."/>
            <person name="Coyle M."/>
            <person name="Francisco L."/>
            <person name="Jackson L."/>
            <person name="Javaid M."/>
            <person name="Korchina V."/>
            <person name="Kovar C."/>
            <person name="Mata R."/>
            <person name="Mathew T."/>
            <person name="Ngo R."/>
            <person name="Nguyen L."/>
            <person name="Nguyen N."/>
            <person name="Okwuonu G."/>
            <person name="Ongeri F."/>
            <person name="Pham C."/>
            <person name="Simmons D."/>
            <person name="Wilczek-Boney K."/>
            <person name="Hale W."/>
            <person name="Jakkamsetti A."/>
            <person name="Pham P."/>
            <person name="Ruth R."/>
            <person name="San Lucas F."/>
            <person name="Warren J."/>
            <person name="Zhang J."/>
            <person name="Zhao Z."/>
            <person name="Zhou C."/>
            <person name="Zhu D."/>
            <person name="Lee S."/>
            <person name="Bess C."/>
            <person name="Blankenburg K."/>
            <person name="Forbes L."/>
            <person name="Fu Q."/>
            <person name="Gubbala S."/>
            <person name="Hirani K."/>
            <person name="Jayaseelan J.C."/>
            <person name="Lara F."/>
            <person name="Munidasa M."/>
            <person name="Palculict T."/>
            <person name="Patil S."/>
            <person name="Pu L.-L."/>
            <person name="Saada N."/>
            <person name="Tang L."/>
            <person name="Weissenberger G."/>
            <person name="Zhu Y."/>
            <person name="Hemphill L."/>
            <person name="Shang Y."/>
            <person name="Youmans B."/>
            <person name="Ayvaz T."/>
            <person name="Ross M."/>
            <person name="Santibanez J."/>
            <person name="Aqrawi P."/>
            <person name="Gross S."/>
            <person name="Joshi V."/>
            <person name="Fowler G."/>
            <person name="Nazareth L."/>
            <person name="Reid J."/>
            <person name="Worley K."/>
            <person name="Petrosino J."/>
            <person name="Highlander S."/>
            <person name="Gibbs R."/>
        </authorList>
    </citation>
    <scope>NUCLEOTIDE SEQUENCE [LARGE SCALE GENOMIC DNA]</scope>
    <source>
        <strain evidence="7">ATCC 33030</strain>
    </source>
</reference>
<dbReference type="GO" id="GO:0005886">
    <property type="term" value="C:plasma membrane"/>
    <property type="evidence" value="ECO:0007669"/>
    <property type="project" value="UniProtKB-SubCell"/>
</dbReference>
<proteinExistence type="predicted"/>
<evidence type="ECO:0000256" key="1">
    <source>
        <dbReference type="ARBA" id="ARBA00004202"/>
    </source>
</evidence>
<dbReference type="STRING" id="585529.HMPREF0291_12208"/>
<name>D7WFB6_9CORY</name>
<dbReference type="PANTHER" id="PTHR42711:SF17">
    <property type="entry name" value="ABC TRANSPORTER ATP-BINDING PROTEIN"/>
    <property type="match status" value="1"/>
</dbReference>
<dbReference type="HOGENOM" id="CLU_000604_1_2_11"/>
<evidence type="ECO:0000256" key="3">
    <source>
        <dbReference type="ARBA" id="ARBA00022741"/>
    </source>
</evidence>
<organism evidence="7 8">
    <name type="scientific">Corynebacterium genitalium ATCC 33030</name>
    <dbReference type="NCBI Taxonomy" id="585529"/>
    <lineage>
        <taxon>Bacteria</taxon>
        <taxon>Bacillati</taxon>
        <taxon>Actinomycetota</taxon>
        <taxon>Actinomycetes</taxon>
        <taxon>Mycobacteriales</taxon>
        <taxon>Corynebacteriaceae</taxon>
        <taxon>Corynebacterium</taxon>
    </lineage>
</organism>
<evidence type="ECO:0000259" key="6">
    <source>
        <dbReference type="PROSITE" id="PS50893"/>
    </source>
</evidence>
<evidence type="ECO:0000313" key="7">
    <source>
        <dbReference type="EMBL" id="EFK54550.1"/>
    </source>
</evidence>
<evidence type="ECO:0000256" key="4">
    <source>
        <dbReference type="ARBA" id="ARBA00022840"/>
    </source>
</evidence>
<dbReference type="SUPFAM" id="SSF52540">
    <property type="entry name" value="P-loop containing nucleoside triphosphate hydrolases"/>
    <property type="match status" value="1"/>
</dbReference>